<evidence type="ECO:0000256" key="1">
    <source>
        <dbReference type="ARBA" id="ARBA00004123"/>
    </source>
</evidence>
<proteinExistence type="predicted"/>
<feature type="domain" description="CCT" evidence="5">
    <location>
        <begin position="249"/>
        <end position="291"/>
    </location>
</feature>
<evidence type="ECO:0000259" key="5">
    <source>
        <dbReference type="PROSITE" id="PS51017"/>
    </source>
</evidence>
<reference evidence="6 7" key="1">
    <citation type="journal article" date="2021" name="BMC Genomics">
        <title>Datura genome reveals duplications of psychoactive alkaloid biosynthetic genes and high mutation rate following tissue culture.</title>
        <authorList>
            <person name="Rajewski A."/>
            <person name="Carter-House D."/>
            <person name="Stajich J."/>
            <person name="Litt A."/>
        </authorList>
    </citation>
    <scope>NUCLEOTIDE SEQUENCE [LARGE SCALE GENOMIC DNA]</scope>
    <source>
        <strain evidence="6">AR-01</strain>
    </source>
</reference>
<dbReference type="PROSITE" id="PS51017">
    <property type="entry name" value="CCT"/>
    <property type="match status" value="1"/>
</dbReference>
<evidence type="ECO:0000313" key="7">
    <source>
        <dbReference type="Proteomes" id="UP000823775"/>
    </source>
</evidence>
<evidence type="ECO:0000313" key="6">
    <source>
        <dbReference type="EMBL" id="MCD7471334.1"/>
    </source>
</evidence>
<comment type="caution">
    <text evidence="6">The sequence shown here is derived from an EMBL/GenBank/DDBJ whole genome shotgun (WGS) entry which is preliminary data.</text>
</comment>
<dbReference type="Pfam" id="PF06203">
    <property type="entry name" value="CCT"/>
    <property type="match status" value="1"/>
</dbReference>
<dbReference type="InterPro" id="IPR010402">
    <property type="entry name" value="CCT_domain"/>
</dbReference>
<feature type="compositionally biased region" description="Polar residues" evidence="4">
    <location>
        <begin position="181"/>
        <end position="199"/>
    </location>
</feature>
<keyword evidence="7" id="KW-1185">Reference proteome</keyword>
<feature type="compositionally biased region" description="Polar residues" evidence="4">
    <location>
        <begin position="212"/>
        <end position="226"/>
    </location>
</feature>
<protein>
    <recommendedName>
        <fullName evidence="5">CCT domain-containing protein</fullName>
    </recommendedName>
</protein>
<feature type="region of interest" description="Disordered" evidence="4">
    <location>
        <begin position="181"/>
        <end position="202"/>
    </location>
</feature>
<dbReference type="PANTHER" id="PTHR31319">
    <property type="entry name" value="ZINC FINGER PROTEIN CONSTANS-LIKE 4"/>
    <property type="match status" value="1"/>
</dbReference>
<sequence>MSSELFVFDNTFFADPFSPSFVDSSHHHDDDNYNTTVSIFQDSNFTMPTNCLIQETPTQVDDTPSSIDQIASALLLSSSPPSHQLENLSLCQVANPNSLVGLDDFADYSVKAEEFQVHFESDHFGSSNPLMVPQSCVENDVKLMQRSFSSNSFDDNNNNNNNNKPSFSIFTPQFDSLIESPNFNTPALSSPENSFSSGQMRRVCSTGDLQKMKTSQTRNTLSSSPLSGERTFIEEAANIKVGRYSAEERKERIHRYRAKRTQRNFNKTIKYACRKTLADNRPRIRGRFARNDEAGGEIPKTSLMFNRFEDEDDLWIEGVHEEEEDHQGSIGRRQFYHNFGSMTQYHQQYSSH</sequence>
<feature type="region of interest" description="Disordered" evidence="4">
    <location>
        <begin position="207"/>
        <end position="226"/>
    </location>
</feature>
<evidence type="ECO:0000256" key="4">
    <source>
        <dbReference type="SAM" id="MobiDB-lite"/>
    </source>
</evidence>
<accession>A0ABS8TKD3</accession>
<name>A0ABS8TKD3_DATST</name>
<dbReference type="EMBL" id="JACEIK010001669">
    <property type="protein sequence ID" value="MCD7471334.1"/>
    <property type="molecule type" value="Genomic_DNA"/>
</dbReference>
<organism evidence="6 7">
    <name type="scientific">Datura stramonium</name>
    <name type="common">Jimsonweed</name>
    <name type="synonym">Common thornapple</name>
    <dbReference type="NCBI Taxonomy" id="4076"/>
    <lineage>
        <taxon>Eukaryota</taxon>
        <taxon>Viridiplantae</taxon>
        <taxon>Streptophyta</taxon>
        <taxon>Embryophyta</taxon>
        <taxon>Tracheophyta</taxon>
        <taxon>Spermatophyta</taxon>
        <taxon>Magnoliopsida</taxon>
        <taxon>eudicotyledons</taxon>
        <taxon>Gunneridae</taxon>
        <taxon>Pentapetalae</taxon>
        <taxon>asterids</taxon>
        <taxon>lamiids</taxon>
        <taxon>Solanales</taxon>
        <taxon>Solanaceae</taxon>
        <taxon>Solanoideae</taxon>
        <taxon>Datureae</taxon>
        <taxon>Datura</taxon>
    </lineage>
</organism>
<evidence type="ECO:0000256" key="2">
    <source>
        <dbReference type="ARBA" id="ARBA00023242"/>
    </source>
</evidence>
<dbReference type="Proteomes" id="UP000823775">
    <property type="component" value="Unassembled WGS sequence"/>
</dbReference>
<evidence type="ECO:0000256" key="3">
    <source>
        <dbReference type="PROSITE-ProRule" id="PRU00357"/>
    </source>
</evidence>
<dbReference type="InterPro" id="IPR045281">
    <property type="entry name" value="CONSTANS-like"/>
</dbReference>
<gene>
    <name evidence="6" type="ORF">HAX54_011682</name>
</gene>
<comment type="subcellular location">
    <subcellularLocation>
        <location evidence="1 3">Nucleus</location>
    </subcellularLocation>
</comment>
<dbReference type="PANTHER" id="PTHR31319:SF103">
    <property type="entry name" value="CCT MOTIF FAMILY PROTEIN"/>
    <property type="match status" value="1"/>
</dbReference>
<keyword evidence="2 3" id="KW-0539">Nucleus</keyword>